<organism evidence="2 3">
    <name type="scientific">Flavobacterium glaciei</name>
    <dbReference type="NCBI Taxonomy" id="386300"/>
    <lineage>
        <taxon>Bacteria</taxon>
        <taxon>Pseudomonadati</taxon>
        <taxon>Bacteroidota</taxon>
        <taxon>Flavobacteriia</taxon>
        <taxon>Flavobacteriales</taxon>
        <taxon>Flavobacteriaceae</taxon>
        <taxon>Flavobacterium</taxon>
    </lineage>
</organism>
<comment type="caution">
    <text evidence="2">The sequence shown here is derived from an EMBL/GenBank/DDBJ whole genome shotgun (WGS) entry which is preliminary data.</text>
</comment>
<dbReference type="Proteomes" id="UP000254518">
    <property type="component" value="Unassembled WGS sequence"/>
</dbReference>
<reference evidence="2 3" key="1">
    <citation type="submission" date="2018-07" db="EMBL/GenBank/DDBJ databases">
        <title>Genomic Encyclopedia of Type Strains, Phase IV (KMG-IV): sequencing the most valuable type-strain genomes for metagenomic binning, comparative biology and taxonomic classification.</title>
        <authorList>
            <person name="Goeker M."/>
        </authorList>
    </citation>
    <scope>NUCLEOTIDE SEQUENCE [LARGE SCALE GENOMIC DNA]</scope>
    <source>
        <strain evidence="2 3">DSM 19728</strain>
    </source>
</reference>
<keyword evidence="3" id="KW-1185">Reference proteome</keyword>
<accession>A0ABX9I0N8</accession>
<sequence>MESNDLGSKKTNNKQNTNEGFSGQNIAKNTFQMYHI</sequence>
<evidence type="ECO:0000313" key="2">
    <source>
        <dbReference type="EMBL" id="RDI58139.1"/>
    </source>
</evidence>
<evidence type="ECO:0000256" key="1">
    <source>
        <dbReference type="SAM" id="MobiDB-lite"/>
    </source>
</evidence>
<protein>
    <submittedName>
        <fullName evidence="2">Uncharacterized protein</fullName>
    </submittedName>
</protein>
<name>A0ABX9I0N8_9FLAO</name>
<dbReference type="EMBL" id="QQBA01000001">
    <property type="protein sequence ID" value="RDI58139.1"/>
    <property type="molecule type" value="Genomic_DNA"/>
</dbReference>
<evidence type="ECO:0000313" key="3">
    <source>
        <dbReference type="Proteomes" id="UP000254518"/>
    </source>
</evidence>
<proteinExistence type="predicted"/>
<gene>
    <name evidence="2" type="ORF">DFR66_10160</name>
</gene>
<feature type="region of interest" description="Disordered" evidence="1">
    <location>
        <begin position="1"/>
        <end position="36"/>
    </location>
</feature>